<evidence type="ECO:0000313" key="2">
    <source>
        <dbReference type="EMBL" id="WYJ75942.1"/>
    </source>
</evidence>
<reference evidence="2 3" key="1">
    <citation type="submission" date="2021-03" db="EMBL/GenBank/DDBJ databases">
        <authorList>
            <person name="Gilmore M.S."/>
            <person name="Schwartzman J."/>
            <person name="Van Tyne D."/>
            <person name="Martin M."/>
            <person name="Earl A.M."/>
            <person name="Manson A.L."/>
            <person name="Straub T."/>
            <person name="Salamzade R."/>
            <person name="Saavedra J."/>
            <person name="Lebreton F."/>
            <person name="Prichula J."/>
            <person name="Schaufler K."/>
            <person name="Gaca A."/>
            <person name="Sgardioli B."/>
            <person name="Wagenaar J."/>
            <person name="Strong T."/>
        </authorList>
    </citation>
    <scope>NUCLEOTIDE SEQUENCE [LARGE SCALE GENOMIC DNA]</scope>
    <source>
        <strain evidence="2 3">DIV2402</strain>
    </source>
</reference>
<accession>A0ABZ2SKC8</accession>
<dbReference type="Pfam" id="PF13349">
    <property type="entry name" value="DUF4097"/>
    <property type="match status" value="1"/>
</dbReference>
<dbReference type="Proteomes" id="UP000664701">
    <property type="component" value="Chromosome"/>
</dbReference>
<dbReference type="EMBL" id="CP147251">
    <property type="protein sequence ID" value="WYJ75942.1"/>
    <property type="molecule type" value="Genomic_DNA"/>
</dbReference>
<organism evidence="2 3">
    <name type="scientific">Candidatus Enterococcus lowellii</name>
    <dbReference type="NCBI Taxonomy" id="2230877"/>
    <lineage>
        <taxon>Bacteria</taxon>
        <taxon>Bacillati</taxon>
        <taxon>Bacillota</taxon>
        <taxon>Bacilli</taxon>
        <taxon>Lactobacillales</taxon>
        <taxon>Enterococcaceae</taxon>
        <taxon>Enterococcus</taxon>
    </lineage>
</organism>
<evidence type="ECO:0000259" key="1">
    <source>
        <dbReference type="Pfam" id="PF13349"/>
    </source>
</evidence>
<dbReference type="InterPro" id="IPR025164">
    <property type="entry name" value="Toastrack_DUF4097"/>
</dbReference>
<evidence type="ECO:0000313" key="3">
    <source>
        <dbReference type="Proteomes" id="UP000664701"/>
    </source>
</evidence>
<keyword evidence="3" id="KW-1185">Reference proteome</keyword>
<dbReference type="RefSeq" id="WP_207942006.1">
    <property type="nucleotide sequence ID" value="NZ_CP147251.1"/>
</dbReference>
<gene>
    <name evidence="2" type="ORF">DOK78_000530</name>
</gene>
<reference evidence="2 3" key="2">
    <citation type="submission" date="2024-03" db="EMBL/GenBank/DDBJ databases">
        <title>The Genome Sequence of Enterococcus sp. DIV2402.</title>
        <authorList>
            <consortium name="The Broad Institute Genomics Platform"/>
            <consortium name="The Broad Institute Microbial Omics Core"/>
            <consortium name="The Broad Institute Genomic Center for Infectious Diseases"/>
            <person name="Earl A."/>
            <person name="Manson A."/>
            <person name="Gilmore M."/>
            <person name="Schwartman J."/>
            <person name="Shea T."/>
            <person name="Abouelleil A."/>
            <person name="Cao P."/>
            <person name="Chapman S."/>
            <person name="Cusick C."/>
            <person name="Young S."/>
            <person name="Neafsey D."/>
            <person name="Nusbaum C."/>
            <person name="Birren B."/>
        </authorList>
    </citation>
    <scope>NUCLEOTIDE SEQUENCE [LARGE SCALE GENOMIC DNA]</scope>
    <source>
        <strain evidence="2 3">DIV2402</strain>
    </source>
</reference>
<protein>
    <recommendedName>
        <fullName evidence="1">DUF4097 domain-containing protein</fullName>
    </recommendedName>
</protein>
<sequence length="335" mass="37716">MKQFLHRRIALTFIGIGFVLIALGFTLGGREYVAYANLNDFSSKGKQTVTKIELVKEPLSTFQNLEVNLDLANFSIEPSTDNQAYLSYRSTNRDVASPLNYEEKDNTLILEKTHSRNYFIDISFFNHLFNPDNIARSDQISVTLYLPEKMLETVTMNIEAGSATIRNLQAKQATLSSQKLTLSDSNINSLQVLNEIDHSIFNNTQIEELTMRSESGNLTFEETTVQKGDIHTEFGTITLTDSAFKNTKFQTESGNIKGEQLTFTGENHLKSEYGDITLGLTKETRQHTQFFLQTEYGKVTVPHLEGKQTNTSFTSVETAKNIFNATIESGNITIK</sequence>
<feature type="domain" description="DUF4097" evidence="1">
    <location>
        <begin position="63"/>
        <end position="335"/>
    </location>
</feature>
<name>A0ABZ2SKC8_9ENTE</name>
<proteinExistence type="predicted"/>